<dbReference type="Proteomes" id="UP001278766">
    <property type="component" value="Unassembled WGS sequence"/>
</dbReference>
<dbReference type="RefSeq" id="XP_062657475.1">
    <property type="nucleotide sequence ID" value="XM_062798859.1"/>
</dbReference>
<reference evidence="2" key="2">
    <citation type="submission" date="2023-06" db="EMBL/GenBank/DDBJ databases">
        <authorList>
            <consortium name="Lawrence Berkeley National Laboratory"/>
            <person name="Haridas S."/>
            <person name="Hensen N."/>
            <person name="Bonometti L."/>
            <person name="Westerberg I."/>
            <person name="Brannstrom I.O."/>
            <person name="Guillou S."/>
            <person name="Cros-Aarteil S."/>
            <person name="Calhoun S."/>
            <person name="Kuo A."/>
            <person name="Mondo S."/>
            <person name="Pangilinan J."/>
            <person name="Riley R."/>
            <person name="Labutti K."/>
            <person name="Andreopoulos B."/>
            <person name="Lipzen A."/>
            <person name="Chen C."/>
            <person name="Yanf M."/>
            <person name="Daum C."/>
            <person name="Ng V."/>
            <person name="Clum A."/>
            <person name="Steindorff A."/>
            <person name="Ohm R."/>
            <person name="Martin F."/>
            <person name="Silar P."/>
            <person name="Natvig D."/>
            <person name="Lalanne C."/>
            <person name="Gautier V."/>
            <person name="Ament-Velasquez S.L."/>
            <person name="Kruys A."/>
            <person name="Hutchinson M.I."/>
            <person name="Powell A.J."/>
            <person name="Barry K."/>
            <person name="Miller A.N."/>
            <person name="Grigoriev I.V."/>
            <person name="Debuchy R."/>
            <person name="Gladieux P."/>
            <person name="Thoren M.H."/>
            <person name="Johannesson H."/>
        </authorList>
    </citation>
    <scope>NUCLEOTIDE SEQUENCE</scope>
    <source>
        <strain evidence="2">CBS 168.71</strain>
    </source>
</reference>
<evidence type="ECO:0000313" key="3">
    <source>
        <dbReference type="Proteomes" id="UP001278766"/>
    </source>
</evidence>
<protein>
    <submittedName>
        <fullName evidence="2">Uncharacterized protein</fullName>
    </submittedName>
</protein>
<keyword evidence="3" id="KW-1185">Reference proteome</keyword>
<organism evidence="2 3">
    <name type="scientific">Chaetomium fimeti</name>
    <dbReference type="NCBI Taxonomy" id="1854472"/>
    <lineage>
        <taxon>Eukaryota</taxon>
        <taxon>Fungi</taxon>
        <taxon>Dikarya</taxon>
        <taxon>Ascomycota</taxon>
        <taxon>Pezizomycotina</taxon>
        <taxon>Sordariomycetes</taxon>
        <taxon>Sordariomycetidae</taxon>
        <taxon>Sordariales</taxon>
        <taxon>Chaetomiaceae</taxon>
        <taxon>Chaetomium</taxon>
    </lineage>
</organism>
<accession>A0AAE0HE54</accession>
<feature type="signal peptide" evidence="1">
    <location>
        <begin position="1"/>
        <end position="20"/>
    </location>
</feature>
<feature type="chain" id="PRO_5041970820" evidence="1">
    <location>
        <begin position="21"/>
        <end position="326"/>
    </location>
</feature>
<comment type="caution">
    <text evidence="2">The sequence shown here is derived from an EMBL/GenBank/DDBJ whole genome shotgun (WGS) entry which is preliminary data.</text>
</comment>
<dbReference type="GeneID" id="87835807"/>
<sequence length="326" mass="35050">MMIPLAVIVGLAQFLLFLLSRHPDPCSTPIFSNVPGTLMIGRVQPRRSLMELEAQQKLASDDRRTAVGKLLHLVKHDVAPVCYQNMRKSAAKATTAWLLAPGSDKERAGACTPTHTSVLLCKGIGKAGMSRPGSIVFPAFRKPSAPSRGDSFRSAECVCGPHGIMAVALSLDWSPSLRFMCQEGPRPLLCHVRSAIGPAKWEKSVPAPTGCGRSRKRGAILLVRAQTSSFLGTGTQHTSHPYLGQDARCSLKPCLGGLAVISRWSLCPVSIPGRLKDPGLMSMIGVATGGVDKSWRCQGVCSIWRSAADRAVEDNHFFTKAVAMER</sequence>
<reference evidence="2" key="1">
    <citation type="journal article" date="2023" name="Mol. Phylogenet. Evol.">
        <title>Genome-scale phylogeny and comparative genomics of the fungal order Sordariales.</title>
        <authorList>
            <person name="Hensen N."/>
            <person name="Bonometti L."/>
            <person name="Westerberg I."/>
            <person name="Brannstrom I.O."/>
            <person name="Guillou S."/>
            <person name="Cros-Aarteil S."/>
            <person name="Calhoun S."/>
            <person name="Haridas S."/>
            <person name="Kuo A."/>
            <person name="Mondo S."/>
            <person name="Pangilinan J."/>
            <person name="Riley R."/>
            <person name="LaButti K."/>
            <person name="Andreopoulos B."/>
            <person name="Lipzen A."/>
            <person name="Chen C."/>
            <person name="Yan M."/>
            <person name="Daum C."/>
            <person name="Ng V."/>
            <person name="Clum A."/>
            <person name="Steindorff A."/>
            <person name="Ohm R.A."/>
            <person name="Martin F."/>
            <person name="Silar P."/>
            <person name="Natvig D.O."/>
            <person name="Lalanne C."/>
            <person name="Gautier V."/>
            <person name="Ament-Velasquez S.L."/>
            <person name="Kruys A."/>
            <person name="Hutchinson M.I."/>
            <person name="Powell A.J."/>
            <person name="Barry K."/>
            <person name="Miller A.N."/>
            <person name="Grigoriev I.V."/>
            <person name="Debuchy R."/>
            <person name="Gladieux P."/>
            <person name="Hiltunen Thoren M."/>
            <person name="Johannesson H."/>
        </authorList>
    </citation>
    <scope>NUCLEOTIDE SEQUENCE</scope>
    <source>
        <strain evidence="2">CBS 168.71</strain>
    </source>
</reference>
<proteinExistence type="predicted"/>
<gene>
    <name evidence="2" type="ORF">B0H64DRAFT_177008</name>
</gene>
<evidence type="ECO:0000313" key="2">
    <source>
        <dbReference type="EMBL" id="KAK3293961.1"/>
    </source>
</evidence>
<dbReference type="AlphaFoldDB" id="A0AAE0HE54"/>
<evidence type="ECO:0000256" key="1">
    <source>
        <dbReference type="SAM" id="SignalP"/>
    </source>
</evidence>
<name>A0AAE0HE54_9PEZI</name>
<keyword evidence="1" id="KW-0732">Signal</keyword>
<dbReference type="EMBL" id="JAUEPN010000005">
    <property type="protein sequence ID" value="KAK3293961.1"/>
    <property type="molecule type" value="Genomic_DNA"/>
</dbReference>